<dbReference type="GO" id="GO:0005886">
    <property type="term" value="C:plasma membrane"/>
    <property type="evidence" value="ECO:0007669"/>
    <property type="project" value="UniProtKB-SubCell"/>
</dbReference>
<dbReference type="Proteomes" id="UP000831768">
    <property type="component" value="Plasmid unnamed3"/>
</dbReference>
<evidence type="ECO:0000256" key="4">
    <source>
        <dbReference type="ARBA" id="ARBA00022692"/>
    </source>
</evidence>
<dbReference type="GeneID" id="71929949"/>
<dbReference type="InterPro" id="IPR027417">
    <property type="entry name" value="P-loop_NTPase"/>
</dbReference>
<dbReference type="PANTHER" id="PTHR24221:SF654">
    <property type="entry name" value="ATP-BINDING CASSETTE SUB-FAMILY B MEMBER 6"/>
    <property type="match status" value="1"/>
</dbReference>
<evidence type="ECO:0000256" key="1">
    <source>
        <dbReference type="ARBA" id="ARBA00004651"/>
    </source>
</evidence>
<name>A0A8U0A7X9_9EURY</name>
<keyword evidence="3" id="KW-1003">Cell membrane</keyword>
<evidence type="ECO:0000256" key="8">
    <source>
        <dbReference type="ARBA" id="ARBA00023136"/>
    </source>
</evidence>
<dbReference type="PROSITE" id="PS50929">
    <property type="entry name" value="ABC_TM1F"/>
    <property type="match status" value="1"/>
</dbReference>
<protein>
    <submittedName>
        <fullName evidence="12">ABC transporter ATP-binding protein/permease</fullName>
    </submittedName>
</protein>
<dbReference type="PROSITE" id="PS50893">
    <property type="entry name" value="ABC_TRANSPORTER_2"/>
    <property type="match status" value="1"/>
</dbReference>
<organism evidence="12 13">
    <name type="scientific">Halocatena salina</name>
    <dbReference type="NCBI Taxonomy" id="2934340"/>
    <lineage>
        <taxon>Archaea</taxon>
        <taxon>Methanobacteriati</taxon>
        <taxon>Methanobacteriota</taxon>
        <taxon>Stenosarchaea group</taxon>
        <taxon>Halobacteria</taxon>
        <taxon>Halobacteriales</taxon>
        <taxon>Natronomonadaceae</taxon>
        <taxon>Halocatena</taxon>
    </lineage>
</organism>
<dbReference type="SMART" id="SM00382">
    <property type="entry name" value="AAA"/>
    <property type="match status" value="1"/>
</dbReference>
<evidence type="ECO:0000259" key="10">
    <source>
        <dbReference type="PROSITE" id="PS50893"/>
    </source>
</evidence>
<keyword evidence="4 9" id="KW-0812">Transmembrane</keyword>
<keyword evidence="13" id="KW-1185">Reference proteome</keyword>
<gene>
    <name evidence="12" type="ORF">MW046_17840</name>
</gene>
<dbReference type="GO" id="GO:0005524">
    <property type="term" value="F:ATP binding"/>
    <property type="evidence" value="ECO:0007669"/>
    <property type="project" value="UniProtKB-KW"/>
</dbReference>
<sequence>MSESSDFQVPNNIGNPLQHLIDQYTRSYTLRYGIAAIGMFFAQVPQRVPALVVGVALDAILFAETPYTLPFVPNSLIPIATEPQIQFTVGLLVAAYLLDTGLNWAAGRVSGTARYWTLHDIRVDTFDALVTHHLRFFDNRQTGDVMSVLNNDVSNLAQFSENVFRGISFLSQLLVAFGLMLTLQSQLAVLLLLMPIMLALLSRWYTTRVEPIYEEVRKSVGLVNARLEDSINGIATVKSFAREDDERAAVEAASKEYRDRKWSAIRLRLTFDLSSWTISSFAFIGLFAIGSYMALNGAPALLGDSLTAGALLTFLLYTKSFYQPVRQLMLEVLDSYENALASSKRIVAILESDRLDPAAGHDLQVNAGHVEYDTVSFSYAGADEQTLSGVDFTVEPGSLVGIVGPTGAGKSTIMKLLFRFYDPDDGTIRIDGTDICDVSQRSLREHLGYVSQDPFLFYGTIRENIAYGVDDTDQTAIEEVATLAGAHEFVTQLGAGYSTQVGERGGDLSGGQRQRIAIARALLRDPPILILDEATSHIDNETERQIQRSIDALAGDRTIFVIAHRLSTVRNADQIIVVEDGRIIECGTHESLLDDSGTYADLWRVQVGKTDSVSDTFLDTTVGNRSGFDGETEEVFR</sequence>
<dbReference type="Pfam" id="PF00664">
    <property type="entry name" value="ABC_membrane"/>
    <property type="match status" value="1"/>
</dbReference>
<dbReference type="KEGG" id="haad:MW046_17840"/>
<dbReference type="PROSITE" id="PS00211">
    <property type="entry name" value="ABC_TRANSPORTER_1"/>
    <property type="match status" value="1"/>
</dbReference>
<dbReference type="Gene3D" id="3.40.50.300">
    <property type="entry name" value="P-loop containing nucleotide triphosphate hydrolases"/>
    <property type="match status" value="1"/>
</dbReference>
<keyword evidence="2" id="KW-0813">Transport</keyword>
<dbReference type="InterPro" id="IPR017871">
    <property type="entry name" value="ABC_transporter-like_CS"/>
</dbReference>
<keyword evidence="6 12" id="KW-0067">ATP-binding</keyword>
<dbReference type="GO" id="GO:0140359">
    <property type="term" value="F:ABC-type transporter activity"/>
    <property type="evidence" value="ECO:0007669"/>
    <property type="project" value="InterPro"/>
</dbReference>
<dbReference type="AlphaFoldDB" id="A0A8U0A7X9"/>
<dbReference type="FunFam" id="3.40.50.300:FF:000221">
    <property type="entry name" value="Multidrug ABC transporter ATP-binding protein"/>
    <property type="match status" value="1"/>
</dbReference>
<keyword evidence="5" id="KW-0547">Nucleotide-binding</keyword>
<dbReference type="Gene3D" id="1.20.1560.10">
    <property type="entry name" value="ABC transporter type 1, transmembrane domain"/>
    <property type="match status" value="1"/>
</dbReference>
<dbReference type="InterPro" id="IPR003593">
    <property type="entry name" value="AAA+_ATPase"/>
</dbReference>
<dbReference type="InterPro" id="IPR036640">
    <property type="entry name" value="ABC1_TM_sf"/>
</dbReference>
<evidence type="ECO:0000313" key="13">
    <source>
        <dbReference type="Proteomes" id="UP000831768"/>
    </source>
</evidence>
<feature type="domain" description="ABC transporter" evidence="10">
    <location>
        <begin position="370"/>
        <end position="605"/>
    </location>
</feature>
<keyword evidence="12" id="KW-0614">Plasmid</keyword>
<evidence type="ECO:0000256" key="2">
    <source>
        <dbReference type="ARBA" id="ARBA00022448"/>
    </source>
</evidence>
<keyword evidence="8 9" id="KW-0472">Membrane</keyword>
<dbReference type="Pfam" id="PF00005">
    <property type="entry name" value="ABC_tran"/>
    <property type="match status" value="1"/>
</dbReference>
<dbReference type="GO" id="GO:0016887">
    <property type="term" value="F:ATP hydrolysis activity"/>
    <property type="evidence" value="ECO:0007669"/>
    <property type="project" value="InterPro"/>
</dbReference>
<dbReference type="InterPro" id="IPR011527">
    <property type="entry name" value="ABC1_TM_dom"/>
</dbReference>
<dbReference type="InterPro" id="IPR003439">
    <property type="entry name" value="ABC_transporter-like_ATP-bd"/>
</dbReference>
<dbReference type="SUPFAM" id="SSF90123">
    <property type="entry name" value="ABC transporter transmembrane region"/>
    <property type="match status" value="1"/>
</dbReference>
<dbReference type="PANTHER" id="PTHR24221">
    <property type="entry name" value="ATP-BINDING CASSETTE SUB-FAMILY B"/>
    <property type="match status" value="1"/>
</dbReference>
<evidence type="ECO:0000313" key="12">
    <source>
        <dbReference type="EMBL" id="UPM45212.1"/>
    </source>
</evidence>
<proteinExistence type="predicted"/>
<keyword evidence="7 9" id="KW-1133">Transmembrane helix</keyword>
<dbReference type="EMBL" id="CP096022">
    <property type="protein sequence ID" value="UPM45212.1"/>
    <property type="molecule type" value="Genomic_DNA"/>
</dbReference>
<reference evidence="12" key="1">
    <citation type="submission" date="2022-04" db="EMBL/GenBank/DDBJ databases">
        <title>Halocatena sp. nov., isolated from a salt lake.</title>
        <authorList>
            <person name="Cui H.-L."/>
        </authorList>
    </citation>
    <scope>NUCLEOTIDE SEQUENCE</scope>
    <source>
        <strain evidence="12">AD-1</strain>
        <plasmid evidence="12">unnamed3</plasmid>
    </source>
</reference>
<evidence type="ECO:0000256" key="5">
    <source>
        <dbReference type="ARBA" id="ARBA00022741"/>
    </source>
</evidence>
<dbReference type="RefSeq" id="WP_247995866.1">
    <property type="nucleotide sequence ID" value="NZ_CP096022.1"/>
</dbReference>
<feature type="transmembrane region" description="Helical" evidence="9">
    <location>
        <begin position="273"/>
        <end position="294"/>
    </location>
</feature>
<evidence type="ECO:0000259" key="11">
    <source>
        <dbReference type="PROSITE" id="PS50929"/>
    </source>
</evidence>
<evidence type="ECO:0000256" key="7">
    <source>
        <dbReference type="ARBA" id="ARBA00022989"/>
    </source>
</evidence>
<feature type="domain" description="ABC transmembrane type-1" evidence="11">
    <location>
        <begin position="34"/>
        <end position="329"/>
    </location>
</feature>
<comment type="subcellular location">
    <subcellularLocation>
        <location evidence="1">Cell membrane</location>
        <topology evidence="1">Multi-pass membrane protein</topology>
    </subcellularLocation>
</comment>
<dbReference type="InterPro" id="IPR039421">
    <property type="entry name" value="Type_1_exporter"/>
</dbReference>
<dbReference type="CDD" id="cd18565">
    <property type="entry name" value="ABC_6TM_exporter_like"/>
    <property type="match status" value="1"/>
</dbReference>
<dbReference type="SUPFAM" id="SSF52540">
    <property type="entry name" value="P-loop containing nucleoside triphosphate hydrolases"/>
    <property type="match status" value="1"/>
</dbReference>
<evidence type="ECO:0000256" key="9">
    <source>
        <dbReference type="SAM" id="Phobius"/>
    </source>
</evidence>
<evidence type="ECO:0000256" key="3">
    <source>
        <dbReference type="ARBA" id="ARBA00022475"/>
    </source>
</evidence>
<feature type="transmembrane region" description="Helical" evidence="9">
    <location>
        <begin position="187"/>
        <end position="205"/>
    </location>
</feature>
<accession>A0A8U0A7X9</accession>
<geneLocation type="plasmid" evidence="12 13">
    <name>unnamed3</name>
</geneLocation>
<evidence type="ECO:0000256" key="6">
    <source>
        <dbReference type="ARBA" id="ARBA00022840"/>
    </source>
</evidence>